<dbReference type="PANTHER" id="PTHR35399:SF2">
    <property type="entry name" value="DUF839 DOMAIN-CONTAINING PROTEIN"/>
    <property type="match status" value="1"/>
</dbReference>
<dbReference type="Proteomes" id="UP001209083">
    <property type="component" value="Chromosome"/>
</dbReference>
<accession>A0ABY8QTU9</accession>
<feature type="region of interest" description="Disordered" evidence="1">
    <location>
        <begin position="508"/>
        <end position="529"/>
    </location>
</feature>
<organism evidence="2 3">
    <name type="scientific">Saxibacter everestensis</name>
    <dbReference type="NCBI Taxonomy" id="2909229"/>
    <lineage>
        <taxon>Bacteria</taxon>
        <taxon>Bacillati</taxon>
        <taxon>Actinomycetota</taxon>
        <taxon>Actinomycetes</taxon>
        <taxon>Micrococcales</taxon>
        <taxon>Brevibacteriaceae</taxon>
        <taxon>Saxibacter</taxon>
    </lineage>
</organism>
<feature type="compositionally biased region" description="Basic and acidic residues" evidence="1">
    <location>
        <begin position="511"/>
        <end position="520"/>
    </location>
</feature>
<evidence type="ECO:0000313" key="2">
    <source>
        <dbReference type="EMBL" id="WGW12231.1"/>
    </source>
</evidence>
<dbReference type="Pfam" id="PF05787">
    <property type="entry name" value="PhoX"/>
    <property type="match status" value="1"/>
</dbReference>
<dbReference type="InterPro" id="IPR008557">
    <property type="entry name" value="PhoX"/>
</dbReference>
<dbReference type="RefSeq" id="WP_349639030.1">
    <property type="nucleotide sequence ID" value="NZ_CP090958.1"/>
</dbReference>
<dbReference type="SUPFAM" id="SSF63829">
    <property type="entry name" value="Calcium-dependent phosphotriesterase"/>
    <property type="match status" value="1"/>
</dbReference>
<proteinExistence type="predicted"/>
<name>A0ABY8QTU9_9MICO</name>
<gene>
    <name evidence="2" type="ORF">LWF01_00245</name>
</gene>
<evidence type="ECO:0000256" key="1">
    <source>
        <dbReference type="SAM" id="MobiDB-lite"/>
    </source>
</evidence>
<keyword evidence="3" id="KW-1185">Reference proteome</keyword>
<protein>
    <submittedName>
        <fullName evidence="2">PhoX family phosphatase</fullName>
    </submittedName>
</protein>
<dbReference type="EMBL" id="CP090958">
    <property type="protein sequence ID" value="WGW12231.1"/>
    <property type="molecule type" value="Genomic_DNA"/>
</dbReference>
<sequence length="695" mass="75744">MVLQQPMNRNLLPMAGHTRGKRSAVTCQLKCASACAKAVCNTSDNGYFRDIAGSALSRRKMLTGVGGALALVVTAGQVEGLGSTAAEAAQATRGGRPGTGLSFGAIDPVDAAVDEVTVPRGYRWEPIIRWGDPLFSDAPEFNPDRQSPGAQEQQFGYNNDYLDIIPLGRRNREALLVCNHEYTNAGIMFAETSNARQLDKQARIEMAAHGMAVVGLGRDGKGEPWKYVRGSRYNRRITATTRFELTGPAAGSKLLKTKADPDGRYPLGTFGNCAGGTTPWGTVLSGEENFNTYFVSPDTGAGAKRYGLANKPSSYGWERVDKRFDGNNKGYENEPNRFGYIVEIDPHDPESTPRKHTALGRMKHEGANVTVAPDGRVVAYMGDDERFDYLYKFVSRERMRKGNSKAAKRHNMSLLTDGDLYVAKFSGNSPESEIDGSGSLPSDGEFDGSGEWLPLVTNGRSRIDGMSVDEVLVFTRLAADKAGATKMDRCEDVQPHPGSGRVYVACTNNTDRGKTGKEGPTEVNPRTSNRDGHVVEITERRNDATSTRFGWTLLLVCGDPAKNDATYFSGYPAEQVSPISCPDNLAFDDSGNLWISTDGAPSTIGYNDGLFKVTLAGKNRGRVQQFLSVPTEAETCGPVVHEKDGMVFVAVQHPGEDGSYRDQHSYFPDYVQRSDKPEQGSFRLPRPSVIQVYRD</sequence>
<evidence type="ECO:0000313" key="3">
    <source>
        <dbReference type="Proteomes" id="UP001209083"/>
    </source>
</evidence>
<dbReference type="PANTHER" id="PTHR35399">
    <property type="entry name" value="SLR8030 PROTEIN"/>
    <property type="match status" value="1"/>
</dbReference>
<reference evidence="2 3" key="1">
    <citation type="submission" date="2023-05" db="EMBL/GenBank/DDBJ databases">
        <title>Lithophilousrod everest ZFBP1038 complete genpme.</title>
        <authorList>
            <person name="Tian M."/>
        </authorList>
    </citation>
    <scope>NUCLEOTIDE SEQUENCE [LARGE SCALE GENOMIC DNA]</scope>
    <source>
        <strain evidence="2 3">ZFBP1038</strain>
    </source>
</reference>